<sequence length="94" mass="10163">MATTEPIARIEARIAPELKAMFQTAADIENITLSEFLCKSAREAAQSIIANHNVLKLSAEDSRAFAEAIVNPAEPNEALKAAAKRYKQEFGSAS</sequence>
<dbReference type="KEGG" id="cmp:Cha6605_1463"/>
<dbReference type="HOGENOM" id="CLU_152494_2_0_3"/>
<evidence type="ECO:0008006" key="5">
    <source>
        <dbReference type="Google" id="ProtNLM"/>
    </source>
</evidence>
<dbReference type="AlphaFoldDB" id="K9UDW8"/>
<keyword evidence="4" id="KW-1185">Reference proteome</keyword>
<dbReference type="InterPro" id="IPR014795">
    <property type="entry name" value="TacA_1-like"/>
</dbReference>
<dbReference type="GO" id="GO:0006355">
    <property type="term" value="P:regulation of DNA-templated transcription"/>
    <property type="evidence" value="ECO:0007669"/>
    <property type="project" value="InterPro"/>
</dbReference>
<evidence type="ECO:0000313" key="4">
    <source>
        <dbReference type="Proteomes" id="UP000010366"/>
    </source>
</evidence>
<dbReference type="PANTHER" id="PTHR35401">
    <property type="entry name" value="COPG FAMILY HELIX-TURN-HELIX PROTEIN-RELATED-RELATED"/>
    <property type="match status" value="1"/>
</dbReference>
<dbReference type="OrthoDB" id="573898at2"/>
<organism evidence="3 4">
    <name type="scientific">Chamaesiphon minutus (strain ATCC 27169 / PCC 6605)</name>
    <dbReference type="NCBI Taxonomy" id="1173020"/>
    <lineage>
        <taxon>Bacteria</taxon>
        <taxon>Bacillati</taxon>
        <taxon>Cyanobacteriota</taxon>
        <taxon>Cyanophyceae</taxon>
        <taxon>Gomontiellales</taxon>
        <taxon>Chamaesiphonaceae</taxon>
        <taxon>Chamaesiphon</taxon>
    </lineage>
</organism>
<evidence type="ECO:0000256" key="1">
    <source>
        <dbReference type="ARBA" id="ARBA00022649"/>
    </source>
</evidence>
<evidence type="ECO:0000256" key="2">
    <source>
        <dbReference type="ARBA" id="ARBA00049988"/>
    </source>
</evidence>
<reference evidence="3 4" key="1">
    <citation type="submission" date="2012-05" db="EMBL/GenBank/DDBJ databases">
        <title>Finished chromosome of genome of Chamaesiphon sp. PCC 6605.</title>
        <authorList>
            <consortium name="US DOE Joint Genome Institute"/>
            <person name="Gugger M."/>
            <person name="Coursin T."/>
            <person name="Rippka R."/>
            <person name="Tandeau De Marsac N."/>
            <person name="Huntemann M."/>
            <person name="Wei C.-L."/>
            <person name="Han J."/>
            <person name="Detter J.C."/>
            <person name="Han C."/>
            <person name="Tapia R."/>
            <person name="Chen A."/>
            <person name="Kyrpides N."/>
            <person name="Mavromatis K."/>
            <person name="Markowitz V."/>
            <person name="Szeto E."/>
            <person name="Ivanova N."/>
            <person name="Pagani I."/>
            <person name="Pati A."/>
            <person name="Goodwin L."/>
            <person name="Nordberg H.P."/>
            <person name="Cantor M.N."/>
            <person name="Hua S.X."/>
            <person name="Woyke T."/>
            <person name="Kerfeld C.A."/>
        </authorList>
    </citation>
    <scope>NUCLEOTIDE SEQUENCE [LARGE SCALE GENOMIC DNA]</scope>
    <source>
        <strain evidence="4">ATCC 27169 / PCC 6605</strain>
    </source>
</reference>
<dbReference type="Pfam" id="PF08681">
    <property type="entry name" value="TacA1"/>
    <property type="match status" value="1"/>
</dbReference>
<dbReference type="RefSeq" id="WP_015158811.1">
    <property type="nucleotide sequence ID" value="NC_019697.1"/>
</dbReference>
<gene>
    <name evidence="3" type="ORF">Cha6605_1463</name>
</gene>
<proteinExistence type="inferred from homology"/>
<protein>
    <recommendedName>
        <fullName evidence="5">DUF1778 domain-containing protein</fullName>
    </recommendedName>
</protein>
<dbReference type="STRING" id="1173020.Cha6605_1463"/>
<evidence type="ECO:0000313" key="3">
    <source>
        <dbReference type="EMBL" id="AFY92631.1"/>
    </source>
</evidence>
<name>K9UDW8_CHAP6</name>
<accession>K9UDW8</accession>
<dbReference type="PANTHER" id="PTHR35401:SF2">
    <property type="entry name" value="ABC-TYPE TRANSPORT SYSTEM"/>
    <property type="match status" value="1"/>
</dbReference>
<dbReference type="InterPro" id="IPR010985">
    <property type="entry name" value="Ribbon_hlx_hlx"/>
</dbReference>
<dbReference type="eggNOG" id="COG4453">
    <property type="taxonomic scope" value="Bacteria"/>
</dbReference>
<dbReference type="Proteomes" id="UP000010366">
    <property type="component" value="Chromosome"/>
</dbReference>
<keyword evidence="1" id="KW-1277">Toxin-antitoxin system</keyword>
<comment type="similarity">
    <text evidence="2">Belongs to the TacA antitoxin family.</text>
</comment>
<dbReference type="Gene3D" id="1.20.5.780">
    <property type="entry name" value="Single helix bin"/>
    <property type="match status" value="1"/>
</dbReference>
<dbReference type="SUPFAM" id="SSF47598">
    <property type="entry name" value="Ribbon-helix-helix"/>
    <property type="match status" value="1"/>
</dbReference>
<dbReference type="EMBL" id="CP003600">
    <property type="protein sequence ID" value="AFY92631.1"/>
    <property type="molecule type" value="Genomic_DNA"/>
</dbReference>